<dbReference type="InterPro" id="IPR000863">
    <property type="entry name" value="Sulfotransferase_dom"/>
</dbReference>
<dbReference type="EMBL" id="NRSG01000058">
    <property type="protein sequence ID" value="MBK1658597.1"/>
    <property type="molecule type" value="Genomic_DNA"/>
</dbReference>
<dbReference type="Pfam" id="PF00685">
    <property type="entry name" value="Sulfotransfer_1"/>
    <property type="match status" value="1"/>
</dbReference>
<accession>A0ABS1CX34</accession>
<name>A0ABS1CX34_9PROT</name>
<reference evidence="2 3" key="1">
    <citation type="journal article" date="2020" name="Microorganisms">
        <title>Osmotic Adaptation and Compatible Solute Biosynthesis of Phototrophic Bacteria as Revealed from Genome Analyses.</title>
        <authorList>
            <person name="Imhoff J.F."/>
            <person name="Rahn T."/>
            <person name="Kunzel S."/>
            <person name="Keller A."/>
            <person name="Neulinger S.C."/>
        </authorList>
    </citation>
    <scope>NUCLEOTIDE SEQUENCE [LARGE SCALE GENOMIC DNA]</scope>
    <source>
        <strain evidence="2 3">DSM 15382</strain>
    </source>
</reference>
<dbReference type="RefSeq" id="WP_133221529.1">
    <property type="nucleotide sequence ID" value="NZ_NRSG01000058.1"/>
</dbReference>
<evidence type="ECO:0000259" key="1">
    <source>
        <dbReference type="Pfam" id="PF00685"/>
    </source>
</evidence>
<evidence type="ECO:0000313" key="3">
    <source>
        <dbReference type="Proteomes" id="UP000697995"/>
    </source>
</evidence>
<dbReference type="Proteomes" id="UP000697995">
    <property type="component" value="Unassembled WGS sequence"/>
</dbReference>
<organism evidence="2 3">
    <name type="scientific">Paracraurococcus ruber</name>
    <dbReference type="NCBI Taxonomy" id="77675"/>
    <lineage>
        <taxon>Bacteria</taxon>
        <taxon>Pseudomonadati</taxon>
        <taxon>Pseudomonadota</taxon>
        <taxon>Alphaproteobacteria</taxon>
        <taxon>Acetobacterales</taxon>
        <taxon>Roseomonadaceae</taxon>
        <taxon>Paracraurococcus</taxon>
    </lineage>
</organism>
<proteinExistence type="predicted"/>
<protein>
    <recommendedName>
        <fullName evidence="1">Sulfotransferase domain-containing protein</fullName>
    </recommendedName>
</protein>
<dbReference type="InterPro" id="IPR027417">
    <property type="entry name" value="P-loop_NTPase"/>
</dbReference>
<feature type="domain" description="Sulfotransferase" evidence="1">
    <location>
        <begin position="98"/>
        <end position="240"/>
    </location>
</feature>
<evidence type="ECO:0000313" key="2">
    <source>
        <dbReference type="EMBL" id="MBK1658597.1"/>
    </source>
</evidence>
<comment type="caution">
    <text evidence="2">The sequence shown here is derived from an EMBL/GenBank/DDBJ whole genome shotgun (WGS) entry which is preliminary data.</text>
</comment>
<dbReference type="Gene3D" id="3.40.50.300">
    <property type="entry name" value="P-loop containing nucleotide triphosphate hydrolases"/>
    <property type="match status" value="1"/>
</dbReference>
<dbReference type="SUPFAM" id="SSF52540">
    <property type="entry name" value="P-loop containing nucleoside triphosphate hydrolases"/>
    <property type="match status" value="1"/>
</dbReference>
<sequence length="396" mass="43978">MAEADGFDRTVIASPPFSCGLGYLIEILLRLDIRVDFPGKDYWEPEGDGFRLTDAGLAHLSLHARIVETTRRFRFADRRAALVEHRLDLLRHMPARRRAVLLLRDPVDAAWSWYRRWEIGAEGMAFEEYLRRPGYFRWHLPYRAFQAPPLAVFALFVRFWQLAAEELLTLRFEDLKADPVGGTARLLDCMGTARPADAIAAAAGHGSFASLRSGAAAAAWAQVNRRSQVEEWRDRMTEAAHHALLDGPLMRGVAAEHGYRPAEAMPDPFRSDRPAWRMLAEICGRLLAENGGGQADPVQVASVVQDALRGQILGLLNIRIHNGASFDPEHTDALVGAMAALDLLREVFADRAPQPLSRLCRLLTGLAAVLAQGAALPEMRHAVQPLHVVPYAQGRL</sequence>
<keyword evidence="3" id="KW-1185">Reference proteome</keyword>
<gene>
    <name evidence="2" type="ORF">CKO45_10170</name>
</gene>